<organism evidence="3">
    <name type="scientific">Acromyrmex echinatior</name>
    <name type="common">Panamanian leafcutter ant</name>
    <name type="synonym">Acromyrmex octospinosus echinatior</name>
    <dbReference type="NCBI Taxonomy" id="103372"/>
    <lineage>
        <taxon>Eukaryota</taxon>
        <taxon>Metazoa</taxon>
        <taxon>Ecdysozoa</taxon>
        <taxon>Arthropoda</taxon>
        <taxon>Hexapoda</taxon>
        <taxon>Insecta</taxon>
        <taxon>Pterygota</taxon>
        <taxon>Neoptera</taxon>
        <taxon>Endopterygota</taxon>
        <taxon>Hymenoptera</taxon>
        <taxon>Apocrita</taxon>
        <taxon>Aculeata</taxon>
        <taxon>Formicoidea</taxon>
        <taxon>Formicidae</taxon>
        <taxon>Myrmicinae</taxon>
        <taxon>Acromyrmex</taxon>
    </lineage>
</organism>
<dbReference type="EMBL" id="GL888828">
    <property type="protein sequence ID" value="EGI57748.1"/>
    <property type="molecule type" value="Genomic_DNA"/>
</dbReference>
<feature type="compositionally biased region" description="Basic residues" evidence="1">
    <location>
        <begin position="159"/>
        <end position="172"/>
    </location>
</feature>
<dbReference type="Proteomes" id="UP000007755">
    <property type="component" value="Unassembled WGS sequence"/>
</dbReference>
<sequence length="498" mass="55649">MACCTPSAHLRPYPTENLPPGLPFAPGVKVLPSSSGLHLWSPPGTCPDDHYLIVIADDPFVVNLDAIFAIAIILWRARGQLCALYRTYVHKEPITRRSDNIPVKSQSAIENAKFQGSLTFLSGPRDFRTELYVILNEKRNQLDSEGLSTDLWDYKHARAHGGGGRKRRRGPRLCRSTREAHEGGEDVAVAAVILIAATSGAAVRRLRYYGDAEPHLGVSRDFHEENRLVLAGTGGGAGNAAVLWGEPYQLAGSLRPPGGARMIYSVIEHPCRRGRNRTATPTVRNVRAAPPPPPPLRVEDVYAPATVSLSSRGPGTALFKNSPSERSSRRLEYLRVPDEKIDRPEAACLKIIAAMFRRGEVADEPPTSEHRHIFVHVKKLRLQRGLYPVSYTRHGTIFHRSTSDNIVNLASVKYQKRKRTVGVDGRPVMNNRALYEKVLATQEGQMPPRRRRPLFTLKLQKTSSHLAPKRRRSRRPRSRPDWSNSKTFELNSKLLLSR</sequence>
<feature type="compositionally biased region" description="Basic residues" evidence="1">
    <location>
        <begin position="467"/>
        <end position="477"/>
    </location>
</feature>
<keyword evidence="3" id="KW-1185">Reference proteome</keyword>
<evidence type="ECO:0000256" key="1">
    <source>
        <dbReference type="SAM" id="MobiDB-lite"/>
    </source>
</evidence>
<protein>
    <submittedName>
        <fullName evidence="2">Uncharacterized protein</fullName>
    </submittedName>
</protein>
<dbReference type="InParanoid" id="F4X7D6"/>
<proteinExistence type="predicted"/>
<evidence type="ECO:0000313" key="2">
    <source>
        <dbReference type="EMBL" id="EGI57748.1"/>
    </source>
</evidence>
<dbReference type="AlphaFoldDB" id="F4X7D6"/>
<gene>
    <name evidence="2" type="ORF">G5I_14276</name>
</gene>
<evidence type="ECO:0000313" key="3">
    <source>
        <dbReference type="Proteomes" id="UP000007755"/>
    </source>
</evidence>
<feature type="region of interest" description="Disordered" evidence="1">
    <location>
        <begin position="159"/>
        <end position="180"/>
    </location>
</feature>
<reference evidence="2" key="1">
    <citation type="submission" date="2011-02" db="EMBL/GenBank/DDBJ databases">
        <title>The genome of the leaf-cutting ant Acromyrmex echinatior suggests key adaptations to social evolution and fungus farming.</title>
        <authorList>
            <person name="Nygaard S."/>
            <person name="Zhang G."/>
        </authorList>
    </citation>
    <scope>NUCLEOTIDE SEQUENCE</scope>
</reference>
<name>F4X7D6_ACREC</name>
<feature type="region of interest" description="Disordered" evidence="1">
    <location>
        <begin position="462"/>
        <end position="485"/>
    </location>
</feature>
<accession>F4X7D6</accession>